<dbReference type="EC" id="2.7.7.49" evidence="3 15"/>
<feature type="region of interest" description="Disordered" evidence="16">
    <location>
        <begin position="1"/>
        <end position="21"/>
    </location>
</feature>
<evidence type="ECO:0000256" key="11">
    <source>
        <dbReference type="ARBA" id="ARBA00022918"/>
    </source>
</evidence>
<evidence type="ECO:0000256" key="6">
    <source>
        <dbReference type="ARBA" id="ARBA00022679"/>
    </source>
</evidence>
<proteinExistence type="inferred from homology"/>
<dbReference type="GO" id="GO:0042162">
    <property type="term" value="F:telomeric DNA binding"/>
    <property type="evidence" value="ECO:0007669"/>
    <property type="project" value="TreeGrafter"/>
</dbReference>
<evidence type="ECO:0000256" key="2">
    <source>
        <dbReference type="ARBA" id="ARBA00008001"/>
    </source>
</evidence>
<keyword evidence="10 15" id="KW-0779">Telomere</keyword>
<keyword evidence="12" id="KW-0496">Mitochondrion</keyword>
<dbReference type="PANTHER" id="PTHR12066:SF0">
    <property type="entry name" value="TELOMERASE REVERSE TRANSCRIPTASE"/>
    <property type="match status" value="1"/>
</dbReference>
<comment type="similarity">
    <text evidence="2 15">Belongs to the reverse transcriptase family. Telomerase subfamily.</text>
</comment>
<dbReference type="Gene3D" id="1.10.132.70">
    <property type="match status" value="1"/>
</dbReference>
<evidence type="ECO:0000256" key="14">
    <source>
        <dbReference type="ARBA" id="ARBA00048173"/>
    </source>
</evidence>
<dbReference type="Gene3D" id="3.30.70.2630">
    <property type="match status" value="1"/>
</dbReference>
<evidence type="ECO:0000256" key="10">
    <source>
        <dbReference type="ARBA" id="ARBA00022895"/>
    </source>
</evidence>
<dbReference type="GO" id="GO:0046872">
    <property type="term" value="F:metal ion binding"/>
    <property type="evidence" value="ECO:0007669"/>
    <property type="project" value="UniProtKB-KW"/>
</dbReference>
<dbReference type="Pfam" id="PF12009">
    <property type="entry name" value="Telomerase_RBD"/>
    <property type="match status" value="1"/>
</dbReference>
<organism evidence="18 19">
    <name type="scientific">Emericellopsis cladophorae</name>
    <dbReference type="NCBI Taxonomy" id="2686198"/>
    <lineage>
        <taxon>Eukaryota</taxon>
        <taxon>Fungi</taxon>
        <taxon>Dikarya</taxon>
        <taxon>Ascomycota</taxon>
        <taxon>Pezizomycotina</taxon>
        <taxon>Sordariomycetes</taxon>
        <taxon>Hypocreomycetidae</taxon>
        <taxon>Hypocreales</taxon>
        <taxon>Bionectriaceae</taxon>
        <taxon>Emericellopsis</taxon>
    </lineage>
</organism>
<evidence type="ECO:0000256" key="9">
    <source>
        <dbReference type="ARBA" id="ARBA00022842"/>
    </source>
</evidence>
<feature type="domain" description="Reverse transcriptase" evidence="17">
    <location>
        <begin position="404"/>
        <end position="714"/>
    </location>
</feature>
<keyword evidence="8 15" id="KW-0479">Metal-binding</keyword>
<evidence type="ECO:0000256" key="12">
    <source>
        <dbReference type="ARBA" id="ARBA00023128"/>
    </source>
</evidence>
<evidence type="ECO:0000256" key="4">
    <source>
        <dbReference type="ARBA" id="ARBA00016182"/>
    </source>
</evidence>
<reference evidence="18" key="2">
    <citation type="submission" date="2022-07" db="EMBL/GenBank/DDBJ databases">
        <authorList>
            <person name="Goncalves M.F.M."/>
            <person name="Hilario S."/>
            <person name="Van De Peer Y."/>
            <person name="Esteves A.C."/>
            <person name="Alves A."/>
        </authorList>
    </citation>
    <scope>NUCLEOTIDE SEQUENCE</scope>
    <source>
        <strain evidence="18">MUM 19.33</strain>
    </source>
</reference>
<evidence type="ECO:0000256" key="16">
    <source>
        <dbReference type="SAM" id="MobiDB-lite"/>
    </source>
</evidence>
<evidence type="ECO:0000256" key="15">
    <source>
        <dbReference type="RuleBase" id="RU365061"/>
    </source>
</evidence>
<dbReference type="GO" id="GO:0005739">
    <property type="term" value="C:mitochondrion"/>
    <property type="evidence" value="ECO:0007669"/>
    <property type="project" value="UniProtKB-SubCell"/>
</dbReference>
<comment type="function">
    <text evidence="15">Telomerase is a ribonucleoprotein enzyme essential for the replication of chromosome termini in most eukaryotes. It elongates telomeres. It is a reverse transcriptase that adds simple sequence repeats to chromosome ends by copying a template sequence within the RNA component of the enzyme.</text>
</comment>
<dbReference type="Pfam" id="PF00078">
    <property type="entry name" value="RVT_1"/>
    <property type="match status" value="1"/>
</dbReference>
<dbReference type="GO" id="GO:0007004">
    <property type="term" value="P:telomere maintenance via telomerase"/>
    <property type="evidence" value="ECO:0007669"/>
    <property type="project" value="TreeGrafter"/>
</dbReference>
<protein>
    <recommendedName>
        <fullName evidence="4 15">Telomerase reverse transcriptase</fullName>
        <ecNumber evidence="3 15">2.7.7.49</ecNumber>
    </recommendedName>
    <alternativeName>
        <fullName evidence="15">Telomerase catalytic subunit</fullName>
    </alternativeName>
</protein>
<accession>A0A9P9Y9B4</accession>
<dbReference type="InterPro" id="IPR000477">
    <property type="entry name" value="RT_dom"/>
</dbReference>
<keyword evidence="13 15" id="KW-0539">Nucleus</keyword>
<dbReference type="CDD" id="cd01648">
    <property type="entry name" value="TERT"/>
    <property type="match status" value="1"/>
</dbReference>
<name>A0A9P9Y9B4_9HYPO</name>
<dbReference type="GO" id="GO:0000333">
    <property type="term" value="C:telomerase catalytic core complex"/>
    <property type="evidence" value="ECO:0007669"/>
    <property type="project" value="TreeGrafter"/>
</dbReference>
<evidence type="ECO:0000256" key="8">
    <source>
        <dbReference type="ARBA" id="ARBA00022723"/>
    </source>
</evidence>
<evidence type="ECO:0000313" key="18">
    <source>
        <dbReference type="EMBL" id="KAI6785680.1"/>
    </source>
</evidence>
<evidence type="ECO:0000256" key="5">
    <source>
        <dbReference type="ARBA" id="ARBA00022454"/>
    </source>
</evidence>
<evidence type="ECO:0000259" key="17">
    <source>
        <dbReference type="PROSITE" id="PS50878"/>
    </source>
</evidence>
<dbReference type="GO" id="GO:0000781">
    <property type="term" value="C:chromosome, telomeric region"/>
    <property type="evidence" value="ECO:0007669"/>
    <property type="project" value="UniProtKB-SubCell"/>
</dbReference>
<keyword evidence="5 15" id="KW-0158">Chromosome</keyword>
<dbReference type="GO" id="GO:0003720">
    <property type="term" value="F:telomerase activity"/>
    <property type="evidence" value="ECO:0007669"/>
    <property type="project" value="InterPro"/>
</dbReference>
<evidence type="ECO:0000256" key="3">
    <source>
        <dbReference type="ARBA" id="ARBA00012493"/>
    </source>
</evidence>
<evidence type="ECO:0000256" key="1">
    <source>
        <dbReference type="ARBA" id="ARBA00004173"/>
    </source>
</evidence>
<comment type="catalytic activity">
    <reaction evidence="14 15">
        <text>DNA(n) + a 2'-deoxyribonucleoside 5'-triphosphate = DNA(n+1) + diphosphate</text>
        <dbReference type="Rhea" id="RHEA:22508"/>
        <dbReference type="Rhea" id="RHEA-COMP:17339"/>
        <dbReference type="Rhea" id="RHEA-COMP:17340"/>
        <dbReference type="ChEBI" id="CHEBI:33019"/>
        <dbReference type="ChEBI" id="CHEBI:61560"/>
        <dbReference type="ChEBI" id="CHEBI:173112"/>
        <dbReference type="EC" id="2.7.7.49"/>
    </reaction>
</comment>
<dbReference type="OrthoDB" id="289721at2759"/>
<dbReference type="PANTHER" id="PTHR12066">
    <property type="entry name" value="TELOMERASE REVERSE TRANSCRIPTASE"/>
    <property type="match status" value="1"/>
</dbReference>
<dbReference type="Proteomes" id="UP001055219">
    <property type="component" value="Unassembled WGS sequence"/>
</dbReference>
<dbReference type="SUPFAM" id="SSF56672">
    <property type="entry name" value="DNA/RNA polymerases"/>
    <property type="match status" value="1"/>
</dbReference>
<evidence type="ECO:0000256" key="13">
    <source>
        <dbReference type="ARBA" id="ARBA00023242"/>
    </source>
</evidence>
<comment type="caution">
    <text evidence="18">The sequence shown here is derived from an EMBL/GenBank/DDBJ whole genome shotgun (WGS) entry which is preliminary data.</text>
</comment>
<keyword evidence="9 15" id="KW-0460">Magnesium</keyword>
<evidence type="ECO:0000313" key="19">
    <source>
        <dbReference type="Proteomes" id="UP001055219"/>
    </source>
</evidence>
<dbReference type="SMART" id="SM00975">
    <property type="entry name" value="Telomerase_RBD"/>
    <property type="match status" value="1"/>
</dbReference>
<keyword evidence="19" id="KW-1185">Reference proteome</keyword>
<dbReference type="AlphaFoldDB" id="A0A9P9Y9B4"/>
<dbReference type="RefSeq" id="XP_051366536.1">
    <property type="nucleotide sequence ID" value="XM_051502836.1"/>
</dbReference>
<dbReference type="InterPro" id="IPR003545">
    <property type="entry name" value="Telomerase_RT"/>
</dbReference>
<keyword evidence="11 15" id="KW-0695">RNA-directed DNA polymerase</keyword>
<gene>
    <name evidence="18" type="ORF">J7T54_006014</name>
</gene>
<comment type="subcellular location">
    <subcellularLocation>
        <location evidence="1">Mitochondrion</location>
    </subcellularLocation>
    <subcellularLocation>
        <location evidence="15">Nucleus</location>
    </subcellularLocation>
    <subcellularLocation>
        <location evidence="15">Chromosome</location>
        <location evidence="15">Telomere</location>
    </subcellularLocation>
</comment>
<evidence type="ECO:0000256" key="7">
    <source>
        <dbReference type="ARBA" id="ARBA00022695"/>
    </source>
</evidence>
<dbReference type="GO" id="GO:0070034">
    <property type="term" value="F:telomerase RNA binding"/>
    <property type="evidence" value="ECO:0007669"/>
    <property type="project" value="TreeGrafter"/>
</dbReference>
<reference evidence="18" key="1">
    <citation type="journal article" date="2021" name="J Fungi (Basel)">
        <title>Genomic and Metabolomic Analyses of the Marine Fungus Emericellopsis cladophorae: Insights into Saltwater Adaptability Mechanisms and Its Biosynthetic Potential.</title>
        <authorList>
            <person name="Goncalves M.F.M."/>
            <person name="Hilario S."/>
            <person name="Van de Peer Y."/>
            <person name="Esteves A.C."/>
            <person name="Alves A."/>
        </authorList>
    </citation>
    <scope>NUCLEOTIDE SEQUENCE</scope>
    <source>
        <strain evidence="18">MUM 19.33</strain>
    </source>
</reference>
<dbReference type="InterPro" id="IPR043502">
    <property type="entry name" value="DNA/RNA_pol_sf"/>
</dbReference>
<keyword evidence="6 15" id="KW-0808">Transferase</keyword>
<keyword evidence="7 15" id="KW-0548">Nucleotidyltransferase</keyword>
<sequence>MAIGTKRKRGPDGSTNNTAKSECPVKKDLLVQCYNRVQTLRQYLQAKLPSSSRLRRKKVANIGLGEEEPTELEASKGDESYVTISGSPQAMSFAQSEVKTLKSAPWPQVLALLGQSGEGIIIDLLVDSSIFIAVDAGYGNYFQSPPEQSPPEETDAAKRQNYVNALKIAMYVFPRQFRLHNAFTSHVDWKTTAQKFQDYTLREAEVRLAKAPMAKDVALPQAQTRKRSKKAGRSTQPALTQLDYKSITDLASPTAHVSAFCQAALSKVVPDGFWGANETLKHNKRTFLRKVDHFIKLRRFETMSLHEIVQDFKVVDIAWLHQRHLGAQKTSQTDINKRYEIFHEFLYYVFDSLLIPLIRSNFYVTESSTHRYRVFYYRHDVWRRVAEPATAALKENMLEEVKTADASRVLSSRGLGFSHLRLLPKGQGVRPIMNLRRRQMQANGGALRPSINTVLGPVHTLLKLEKIKGFKQTLKPGHGMLYFAKLDVHAAFDTIPQEAVIRLMATVPQKASYNVAKHAEIKPGERAIAEANKTATKPIRRWHATALRNGEFKTFHERLEEDLGQRKKNTVFVASAAHQQHNRSDLLSLLAEHVSQHLVKIGKKYYRQKTGIPQGSVLSSFLCNYLYADLEIHHLDFLGGEDCLLLRLIDDFLLITLDRSKAERFVETMHRGLPDYGVQVSAAKTLVNFEMALGGEVVSQVGKGAGFPYCGVRIDTKTLEISKDIEREKKTAIGNSLTVEYGRSPGQNFERKVLGKFPGNQIHGEDRTIIKLSGLALRLLTGRSRKLRNPEYQCDIRRGQVAMAAYEAFAAFLRRKQTKYTSVLAWLDEEAGRLRGKTWFSP</sequence>
<dbReference type="PROSITE" id="PS50878">
    <property type="entry name" value="RT_POL"/>
    <property type="match status" value="1"/>
</dbReference>
<dbReference type="PRINTS" id="PR01365">
    <property type="entry name" value="TELOMERASERT"/>
</dbReference>
<dbReference type="EMBL" id="JAGIXG020000001">
    <property type="protein sequence ID" value="KAI6785680.1"/>
    <property type="molecule type" value="Genomic_DNA"/>
</dbReference>
<dbReference type="InterPro" id="IPR021891">
    <property type="entry name" value="Telomerase_RBD"/>
</dbReference>
<dbReference type="GeneID" id="75832497"/>